<keyword evidence="3 9" id="KW-0813">Transport</keyword>
<evidence type="ECO:0000256" key="9">
    <source>
        <dbReference type="RuleBase" id="RU000488"/>
    </source>
</evidence>
<comment type="similarity">
    <text evidence="2 9">Belongs to the mitochondrial carrier (TC 2.A.29) family.</text>
</comment>
<reference evidence="12" key="1">
    <citation type="submission" date="2022-10" db="EMBL/GenBank/DDBJ databases">
        <title>Novel sulphate-reducing endosymbionts in the free-living metamonad Anaeramoeba.</title>
        <authorList>
            <person name="Jerlstrom-Hultqvist J."/>
            <person name="Cepicka I."/>
            <person name="Gallot-Lavallee L."/>
            <person name="Salas-Leiva D."/>
            <person name="Curtis B.A."/>
            <person name="Zahonova K."/>
            <person name="Pipaliya S."/>
            <person name="Dacks J."/>
            <person name="Roger A.J."/>
        </authorList>
    </citation>
    <scope>NUCLEOTIDE SEQUENCE</scope>
    <source>
        <strain evidence="12">BMAN</strain>
    </source>
</reference>
<accession>A0A9Q0LBR3</accession>
<feature type="transmembrane region" description="Helical" evidence="11">
    <location>
        <begin position="220"/>
        <end position="241"/>
    </location>
</feature>
<evidence type="ECO:0000256" key="10">
    <source>
        <dbReference type="SAM" id="Coils"/>
    </source>
</evidence>
<keyword evidence="10" id="KW-0175">Coiled coil</keyword>
<keyword evidence="5" id="KW-0677">Repeat</keyword>
<sequence length="460" mass="53519">MNQNQSKKKEEKHFKPIRHLLIGALARSISTLCTSSIDTIKTRTQFYGKMTTKNNLQKALFPSLLSNVPTSAISFLIYHYVKVNFAQQTQKTTKTTINQDKKISSKWENFWMKNKPLFFAALTRTLIISIRNPIEIAKQRMQLEGTNTNIKSMGFLDILNQLYKESGFSGLFNGYSAYLTRDFLSYPFYWGTYDYIKGIQLKIMNHPQINNGNSEHKLGVLNYIVSATAATFVSAIITMPFDVVKTKIQTRDLVENGAKRFPNMFRTFQTVYLESGLNGFFHGLFSRISTILPSTIISFVVYEYLIEKLNQKDKLDQLNCKKEKEIQQKKKLKDSPIHFLSKTPNLISQFTEFSKQKHFILFSHFKDFDSENFQNLNQKSKFNSIFNSNIKNNQSIQNNQVYSLLKNFSSKSCSFQNNHYQFVLQNSSYKLNVNKFFRIDSQYDLNRGFVSRSNFDNVIF</sequence>
<comment type="caution">
    <text evidence="12">The sequence shown here is derived from an EMBL/GenBank/DDBJ whole genome shotgun (WGS) entry which is preliminary data.</text>
</comment>
<feature type="transmembrane region" description="Helical" evidence="11">
    <location>
        <begin position="20"/>
        <end position="40"/>
    </location>
</feature>
<keyword evidence="7 8" id="KW-0472">Membrane</keyword>
<comment type="subcellular location">
    <subcellularLocation>
        <location evidence="1">Membrane</location>
        <topology evidence="1">Multi-pass membrane protein</topology>
    </subcellularLocation>
</comment>
<dbReference type="Proteomes" id="UP001149090">
    <property type="component" value="Unassembled WGS sequence"/>
</dbReference>
<evidence type="ECO:0000256" key="1">
    <source>
        <dbReference type="ARBA" id="ARBA00004141"/>
    </source>
</evidence>
<dbReference type="InterPro" id="IPR023395">
    <property type="entry name" value="MCP_dom_sf"/>
</dbReference>
<evidence type="ECO:0000256" key="5">
    <source>
        <dbReference type="ARBA" id="ARBA00022737"/>
    </source>
</evidence>
<keyword evidence="4 8" id="KW-0812">Transmembrane</keyword>
<evidence type="ECO:0000313" key="13">
    <source>
        <dbReference type="Proteomes" id="UP001149090"/>
    </source>
</evidence>
<dbReference type="PROSITE" id="PS50920">
    <property type="entry name" value="SOLCAR"/>
    <property type="match status" value="2"/>
</dbReference>
<evidence type="ECO:0000256" key="11">
    <source>
        <dbReference type="SAM" id="Phobius"/>
    </source>
</evidence>
<keyword evidence="6 11" id="KW-1133">Transmembrane helix</keyword>
<feature type="repeat" description="Solcar" evidence="8">
    <location>
        <begin position="113"/>
        <end position="199"/>
    </location>
</feature>
<dbReference type="EMBL" id="JAPDFW010000101">
    <property type="protein sequence ID" value="KAJ5069947.1"/>
    <property type="molecule type" value="Genomic_DNA"/>
</dbReference>
<dbReference type="OrthoDB" id="1747031at2759"/>
<dbReference type="GO" id="GO:0016020">
    <property type="term" value="C:membrane"/>
    <property type="evidence" value="ECO:0007669"/>
    <property type="project" value="UniProtKB-SubCell"/>
</dbReference>
<evidence type="ECO:0000256" key="6">
    <source>
        <dbReference type="ARBA" id="ARBA00022989"/>
    </source>
</evidence>
<dbReference type="SUPFAM" id="SSF103506">
    <property type="entry name" value="Mitochondrial carrier"/>
    <property type="match status" value="1"/>
</dbReference>
<evidence type="ECO:0000256" key="3">
    <source>
        <dbReference type="ARBA" id="ARBA00022448"/>
    </source>
</evidence>
<feature type="coiled-coil region" evidence="10">
    <location>
        <begin position="308"/>
        <end position="335"/>
    </location>
</feature>
<feature type="transmembrane region" description="Helical" evidence="11">
    <location>
        <begin position="60"/>
        <end position="81"/>
    </location>
</feature>
<dbReference type="AlphaFoldDB" id="A0A9Q0LBR3"/>
<dbReference type="InterPro" id="IPR018108">
    <property type="entry name" value="MCP_transmembrane"/>
</dbReference>
<gene>
    <name evidence="12" type="ORF">M0811_11459</name>
</gene>
<keyword evidence="13" id="KW-1185">Reference proteome</keyword>
<dbReference type="PANTHER" id="PTHR45667">
    <property type="entry name" value="S-ADENOSYLMETHIONINE MITOCHONDRIAL CARRIER PROTEIN"/>
    <property type="match status" value="1"/>
</dbReference>
<evidence type="ECO:0000256" key="2">
    <source>
        <dbReference type="ARBA" id="ARBA00006375"/>
    </source>
</evidence>
<evidence type="ECO:0000256" key="4">
    <source>
        <dbReference type="ARBA" id="ARBA00022692"/>
    </source>
</evidence>
<feature type="transmembrane region" description="Helical" evidence="11">
    <location>
        <begin position="284"/>
        <end position="305"/>
    </location>
</feature>
<dbReference type="Gene3D" id="1.50.40.10">
    <property type="entry name" value="Mitochondrial carrier domain"/>
    <property type="match status" value="1"/>
</dbReference>
<organism evidence="12 13">
    <name type="scientific">Anaeramoeba ignava</name>
    <name type="common">Anaerobic marine amoeba</name>
    <dbReference type="NCBI Taxonomy" id="1746090"/>
    <lineage>
        <taxon>Eukaryota</taxon>
        <taxon>Metamonada</taxon>
        <taxon>Anaeramoebidae</taxon>
        <taxon>Anaeramoeba</taxon>
    </lineage>
</organism>
<name>A0A9Q0LBR3_ANAIG</name>
<evidence type="ECO:0000256" key="8">
    <source>
        <dbReference type="PROSITE-ProRule" id="PRU00282"/>
    </source>
</evidence>
<dbReference type="Pfam" id="PF00153">
    <property type="entry name" value="Mito_carr"/>
    <property type="match status" value="3"/>
</dbReference>
<feature type="repeat" description="Solcar" evidence="8">
    <location>
        <begin position="218"/>
        <end position="308"/>
    </location>
</feature>
<protein>
    <submittedName>
        <fullName evidence="12">S-adenosylmethionine carrier protein</fullName>
    </submittedName>
</protein>
<evidence type="ECO:0000256" key="7">
    <source>
        <dbReference type="ARBA" id="ARBA00023136"/>
    </source>
</evidence>
<proteinExistence type="inferred from homology"/>
<evidence type="ECO:0000313" key="12">
    <source>
        <dbReference type="EMBL" id="KAJ5069947.1"/>
    </source>
</evidence>